<dbReference type="AlphaFoldDB" id="A0A6S6TYN3"/>
<protein>
    <submittedName>
        <fullName evidence="1">Uncharacterized protein</fullName>
    </submittedName>
</protein>
<name>A0A6S6TYN3_9GAMM</name>
<proteinExistence type="predicted"/>
<dbReference type="EMBL" id="CACVAT010000393">
    <property type="protein sequence ID" value="CAA6824565.1"/>
    <property type="molecule type" value="Genomic_DNA"/>
</dbReference>
<sequence length="245" mass="28112">MAMMIKNNRTLTTMGESHSQIWKSLSSTVIILCLVSCLFAGCRVAADTLAERGEHVLTQADINNMIATGEQIAAQSFTPEEKRQLKSWAVALFKQEDNIEGVVSAFDKYESHLKQAAGYSDPALRKMVWYQLYHEMLFQWQFPRYQHQQLTLLDVIQKYNPTLKQSVEQQIIAGVLTHQMQLNLNQKIFNRAMQIYREHGDNISQSISDLSTIRSLQISGNKVLETHPGYFLVKDKKGVRYKVTR</sequence>
<accession>A0A6S6TYN3</accession>
<evidence type="ECO:0000313" key="1">
    <source>
        <dbReference type="EMBL" id="CAA6824565.1"/>
    </source>
</evidence>
<gene>
    <name evidence="1" type="ORF">HELGO_WM17378</name>
</gene>
<organism evidence="1">
    <name type="scientific">uncultured Thiotrichaceae bacterium</name>
    <dbReference type="NCBI Taxonomy" id="298394"/>
    <lineage>
        <taxon>Bacteria</taxon>
        <taxon>Pseudomonadati</taxon>
        <taxon>Pseudomonadota</taxon>
        <taxon>Gammaproteobacteria</taxon>
        <taxon>Thiotrichales</taxon>
        <taxon>Thiotrichaceae</taxon>
        <taxon>environmental samples</taxon>
    </lineage>
</organism>
<reference evidence="1" key="1">
    <citation type="submission" date="2020-01" db="EMBL/GenBank/DDBJ databases">
        <authorList>
            <person name="Meier V. D."/>
            <person name="Meier V D."/>
        </authorList>
    </citation>
    <scope>NUCLEOTIDE SEQUENCE</scope>
    <source>
        <strain evidence="1">HLG_WM_MAG_09</strain>
    </source>
</reference>